<organism evidence="2 3">
    <name type="scientific">Candidozyma auris</name>
    <name type="common">Yeast</name>
    <name type="synonym">Candida auris</name>
    <dbReference type="NCBI Taxonomy" id="498019"/>
    <lineage>
        <taxon>Eukaryota</taxon>
        <taxon>Fungi</taxon>
        <taxon>Dikarya</taxon>
        <taxon>Ascomycota</taxon>
        <taxon>Saccharomycotina</taxon>
        <taxon>Pichiomycetes</taxon>
        <taxon>Metschnikowiaceae</taxon>
        <taxon>Candidozyma</taxon>
    </lineage>
</organism>
<evidence type="ECO:0000256" key="1">
    <source>
        <dbReference type="SAM" id="SignalP"/>
    </source>
</evidence>
<sequence length="70" mass="8321">MVLLNFFFMFALQIYIAKAKIRVTFISNHKVLTKGSQKIRAKLSTFTLWWTRNINKSLFVNPTKSCRVYF</sequence>
<gene>
    <name evidence="2" type="ORF">QG37_06267</name>
</gene>
<proteinExistence type="predicted"/>
<evidence type="ECO:0008006" key="4">
    <source>
        <dbReference type="Google" id="ProtNLM"/>
    </source>
</evidence>
<dbReference type="AlphaFoldDB" id="A0A0L0NVX2"/>
<evidence type="ECO:0000313" key="2">
    <source>
        <dbReference type="EMBL" id="KND97850.1"/>
    </source>
</evidence>
<dbReference type="EMBL" id="LGST01000041">
    <property type="protein sequence ID" value="KND97850.1"/>
    <property type="molecule type" value="Genomic_DNA"/>
</dbReference>
<protein>
    <recommendedName>
        <fullName evidence="4">Secreted protein</fullName>
    </recommendedName>
</protein>
<comment type="caution">
    <text evidence="2">The sequence shown here is derived from an EMBL/GenBank/DDBJ whole genome shotgun (WGS) entry which is preliminary data.</text>
</comment>
<reference evidence="3" key="1">
    <citation type="journal article" date="2015" name="BMC Genomics">
        <title>Draft genome of a commonly misdiagnosed multidrug resistant pathogen Candida auris.</title>
        <authorList>
            <person name="Chatterjee S."/>
            <person name="Alampalli S.V."/>
            <person name="Nageshan R.K."/>
            <person name="Chettiar S.T."/>
            <person name="Joshi S."/>
            <person name="Tatu U.S."/>
        </authorList>
    </citation>
    <scope>NUCLEOTIDE SEQUENCE [LARGE SCALE GENOMIC DNA]</scope>
    <source>
        <strain evidence="3">6684</strain>
    </source>
</reference>
<dbReference type="VEuPathDB" id="FungiDB:QG37_06267"/>
<evidence type="ECO:0000313" key="3">
    <source>
        <dbReference type="Proteomes" id="UP000037122"/>
    </source>
</evidence>
<keyword evidence="1" id="KW-0732">Signal</keyword>
<feature type="chain" id="PRO_5005545350" description="Secreted protein" evidence="1">
    <location>
        <begin position="20"/>
        <end position="70"/>
    </location>
</feature>
<accession>A0A0L0NVX2</accession>
<name>A0A0L0NVX2_CANAR</name>
<feature type="signal peptide" evidence="1">
    <location>
        <begin position="1"/>
        <end position="19"/>
    </location>
</feature>
<dbReference type="Proteomes" id="UP000037122">
    <property type="component" value="Unassembled WGS sequence"/>
</dbReference>